<evidence type="ECO:0000256" key="1">
    <source>
        <dbReference type="PROSITE-ProRule" id="PRU00175"/>
    </source>
</evidence>
<keyword evidence="1" id="KW-0863">Zinc-finger</keyword>
<feature type="compositionally biased region" description="Acidic residues" evidence="2">
    <location>
        <begin position="8"/>
        <end position="17"/>
    </location>
</feature>
<feature type="domain" description="RING-type" evidence="3">
    <location>
        <begin position="30"/>
        <end position="76"/>
    </location>
</feature>
<dbReference type="Pfam" id="PF13639">
    <property type="entry name" value="zf-RING_2"/>
    <property type="match status" value="1"/>
</dbReference>
<dbReference type="InterPro" id="IPR001841">
    <property type="entry name" value="Znf_RING"/>
</dbReference>
<reference evidence="4" key="3">
    <citation type="submission" date="2022-06" db="UniProtKB">
        <authorList>
            <consortium name="EnsemblPlants"/>
        </authorList>
    </citation>
    <scope>IDENTIFICATION</scope>
</reference>
<reference evidence="5" key="1">
    <citation type="journal article" date="2013" name="Nature">
        <title>Draft genome of the wheat A-genome progenitor Triticum urartu.</title>
        <authorList>
            <person name="Ling H.Q."/>
            <person name="Zhao S."/>
            <person name="Liu D."/>
            <person name="Wang J."/>
            <person name="Sun H."/>
            <person name="Zhang C."/>
            <person name="Fan H."/>
            <person name="Li D."/>
            <person name="Dong L."/>
            <person name="Tao Y."/>
            <person name="Gao C."/>
            <person name="Wu H."/>
            <person name="Li Y."/>
            <person name="Cui Y."/>
            <person name="Guo X."/>
            <person name="Zheng S."/>
            <person name="Wang B."/>
            <person name="Yu K."/>
            <person name="Liang Q."/>
            <person name="Yang W."/>
            <person name="Lou X."/>
            <person name="Chen J."/>
            <person name="Feng M."/>
            <person name="Jian J."/>
            <person name="Zhang X."/>
            <person name="Luo G."/>
            <person name="Jiang Y."/>
            <person name="Liu J."/>
            <person name="Wang Z."/>
            <person name="Sha Y."/>
            <person name="Zhang B."/>
            <person name="Wu H."/>
            <person name="Tang D."/>
            <person name="Shen Q."/>
            <person name="Xue P."/>
            <person name="Zou S."/>
            <person name="Wang X."/>
            <person name="Liu X."/>
            <person name="Wang F."/>
            <person name="Yang Y."/>
            <person name="An X."/>
            <person name="Dong Z."/>
            <person name="Zhang K."/>
            <person name="Zhang X."/>
            <person name="Luo M.C."/>
            <person name="Dvorak J."/>
            <person name="Tong Y."/>
            <person name="Wang J."/>
            <person name="Yang H."/>
            <person name="Li Z."/>
            <person name="Wang D."/>
            <person name="Zhang A."/>
            <person name="Wang J."/>
        </authorList>
    </citation>
    <scope>NUCLEOTIDE SEQUENCE</scope>
    <source>
        <strain evidence="5">cv. G1812</strain>
    </source>
</reference>
<reference evidence="4" key="2">
    <citation type="submission" date="2018-03" db="EMBL/GenBank/DDBJ databases">
        <title>The Triticum urartu genome reveals the dynamic nature of wheat genome evolution.</title>
        <authorList>
            <person name="Ling H."/>
            <person name="Ma B."/>
            <person name="Shi X."/>
            <person name="Liu H."/>
            <person name="Dong L."/>
            <person name="Sun H."/>
            <person name="Cao Y."/>
            <person name="Gao Q."/>
            <person name="Zheng S."/>
            <person name="Li Y."/>
            <person name="Yu Y."/>
            <person name="Du H."/>
            <person name="Qi M."/>
            <person name="Li Y."/>
            <person name="Yu H."/>
            <person name="Cui Y."/>
            <person name="Wang N."/>
            <person name="Chen C."/>
            <person name="Wu H."/>
            <person name="Zhao Y."/>
            <person name="Zhang J."/>
            <person name="Li Y."/>
            <person name="Zhou W."/>
            <person name="Zhang B."/>
            <person name="Hu W."/>
            <person name="Eijk M."/>
            <person name="Tang J."/>
            <person name="Witsenboer H."/>
            <person name="Zhao S."/>
            <person name="Li Z."/>
            <person name="Zhang A."/>
            <person name="Wang D."/>
            <person name="Liang C."/>
        </authorList>
    </citation>
    <scope>NUCLEOTIDE SEQUENCE [LARGE SCALE GENOMIC DNA]</scope>
    <source>
        <strain evidence="4">cv. G1812</strain>
    </source>
</reference>
<dbReference type="SUPFAM" id="SSF57850">
    <property type="entry name" value="RING/U-box"/>
    <property type="match status" value="1"/>
</dbReference>
<dbReference type="SMART" id="SM00184">
    <property type="entry name" value="RING"/>
    <property type="match status" value="1"/>
</dbReference>
<organism evidence="4 5">
    <name type="scientific">Triticum urartu</name>
    <name type="common">Red wild einkorn</name>
    <name type="synonym">Crithodium urartu</name>
    <dbReference type="NCBI Taxonomy" id="4572"/>
    <lineage>
        <taxon>Eukaryota</taxon>
        <taxon>Viridiplantae</taxon>
        <taxon>Streptophyta</taxon>
        <taxon>Embryophyta</taxon>
        <taxon>Tracheophyta</taxon>
        <taxon>Spermatophyta</taxon>
        <taxon>Magnoliopsida</taxon>
        <taxon>Liliopsida</taxon>
        <taxon>Poales</taxon>
        <taxon>Poaceae</taxon>
        <taxon>BOP clade</taxon>
        <taxon>Pooideae</taxon>
        <taxon>Triticodae</taxon>
        <taxon>Triticeae</taxon>
        <taxon>Triticinae</taxon>
        <taxon>Triticum</taxon>
    </lineage>
</organism>
<feature type="region of interest" description="Disordered" evidence="2">
    <location>
        <begin position="1"/>
        <end position="21"/>
    </location>
</feature>
<dbReference type="PANTHER" id="PTHR46798">
    <property type="entry name" value="OS09G0511500 PROTEIN"/>
    <property type="match status" value="1"/>
</dbReference>
<keyword evidence="5" id="KW-1185">Reference proteome</keyword>
<protein>
    <recommendedName>
        <fullName evidence="3">RING-type domain-containing protein</fullName>
    </recommendedName>
</protein>
<name>A0A8R7NZ15_TRIUA</name>
<dbReference type="AlphaFoldDB" id="A0A8R7NZ15"/>
<dbReference type="PROSITE" id="PS50089">
    <property type="entry name" value="ZF_RING_2"/>
    <property type="match status" value="1"/>
</dbReference>
<dbReference type="InterPro" id="IPR044274">
    <property type="entry name" value="RFI2"/>
</dbReference>
<dbReference type="Gramene" id="TuG1812G0100001182.01.T01">
    <property type="protein sequence ID" value="TuG1812G0100001182.01.T01"/>
    <property type="gene ID" value="TuG1812G0100001182.01"/>
</dbReference>
<gene>
    <name evidence="4" type="primary">LOC125550081</name>
</gene>
<evidence type="ECO:0000313" key="5">
    <source>
        <dbReference type="Proteomes" id="UP000015106"/>
    </source>
</evidence>
<evidence type="ECO:0000256" key="2">
    <source>
        <dbReference type="SAM" id="MobiDB-lite"/>
    </source>
</evidence>
<proteinExistence type="predicted"/>
<evidence type="ECO:0000259" key="3">
    <source>
        <dbReference type="PROSITE" id="PS50089"/>
    </source>
</evidence>
<evidence type="ECO:0000313" key="4">
    <source>
        <dbReference type="EnsemblPlants" id="TuG1812G0100001182.01.T01"/>
    </source>
</evidence>
<dbReference type="GO" id="GO:0004842">
    <property type="term" value="F:ubiquitin-protein transferase activity"/>
    <property type="evidence" value="ECO:0007669"/>
    <property type="project" value="InterPro"/>
</dbReference>
<keyword evidence="1" id="KW-0479">Metal-binding</keyword>
<dbReference type="Gene3D" id="3.30.40.10">
    <property type="entry name" value="Zinc/RING finger domain, C3HC4 (zinc finger)"/>
    <property type="match status" value="1"/>
</dbReference>
<dbReference type="Proteomes" id="UP000015106">
    <property type="component" value="Chromosome 1"/>
</dbReference>
<dbReference type="EnsemblPlants" id="TuG1812G0100001182.01.T01">
    <property type="protein sequence ID" value="TuG1812G0100001182.01.T01"/>
    <property type="gene ID" value="TuG1812G0100001182.01"/>
</dbReference>
<dbReference type="PANTHER" id="PTHR46798:SF3">
    <property type="entry name" value="RING FINGER FAMILY PROTEIN"/>
    <property type="match status" value="1"/>
</dbReference>
<accession>A0A8R7NZ15</accession>
<sequence>MGAGAEPREEEPLEAEEGAGGKEEKAAVSCSICLDAVVAASAERSTARLQCGHEFHLDCIGSAFNAKGVMQCPNCRKIEKGNWLYANGSRPSHDINMDEWAHEEDLYDVSYSEMPFRFHWCPFGRLAQLPSFFEYVLYSKLSFLIV</sequence>
<dbReference type="GO" id="GO:0008270">
    <property type="term" value="F:zinc ion binding"/>
    <property type="evidence" value="ECO:0007669"/>
    <property type="project" value="UniProtKB-KW"/>
</dbReference>
<dbReference type="InterPro" id="IPR013083">
    <property type="entry name" value="Znf_RING/FYVE/PHD"/>
</dbReference>
<keyword evidence="1" id="KW-0862">Zinc</keyword>